<accession>A0ABQ7TDF7</accession>
<evidence type="ECO:0000256" key="2">
    <source>
        <dbReference type="ARBA" id="ARBA00006375"/>
    </source>
</evidence>
<organism evidence="12 13">
    <name type="scientific">Phrynosoma platyrhinos</name>
    <name type="common">Desert horned lizard</name>
    <dbReference type="NCBI Taxonomy" id="52577"/>
    <lineage>
        <taxon>Eukaryota</taxon>
        <taxon>Metazoa</taxon>
        <taxon>Chordata</taxon>
        <taxon>Craniata</taxon>
        <taxon>Vertebrata</taxon>
        <taxon>Euteleostomi</taxon>
        <taxon>Lepidosauria</taxon>
        <taxon>Squamata</taxon>
        <taxon>Bifurcata</taxon>
        <taxon>Unidentata</taxon>
        <taxon>Episquamata</taxon>
        <taxon>Toxicofera</taxon>
        <taxon>Iguania</taxon>
        <taxon>Phrynosomatidae</taxon>
        <taxon>Phrynosomatinae</taxon>
        <taxon>Phrynosoma</taxon>
    </lineage>
</organism>
<keyword evidence="6" id="KW-0999">Mitochondrion inner membrane</keyword>
<dbReference type="Proteomes" id="UP000826234">
    <property type="component" value="Unassembled WGS sequence"/>
</dbReference>
<dbReference type="SUPFAM" id="SSF47473">
    <property type="entry name" value="EF-hand"/>
    <property type="match status" value="1"/>
</dbReference>
<evidence type="ECO:0000256" key="3">
    <source>
        <dbReference type="ARBA" id="ARBA00022448"/>
    </source>
</evidence>
<feature type="repeat" description="Solcar" evidence="10">
    <location>
        <begin position="225"/>
        <end position="317"/>
    </location>
</feature>
<keyword evidence="8" id="KW-0496">Mitochondrion</keyword>
<dbReference type="InterPro" id="IPR011992">
    <property type="entry name" value="EF-hand-dom_pair"/>
</dbReference>
<gene>
    <name evidence="12" type="ORF">JD844_003145</name>
</gene>
<comment type="caution">
    <text evidence="12">The sequence shown here is derived from an EMBL/GenBank/DDBJ whole genome shotgun (WGS) entry which is preliminary data.</text>
</comment>
<evidence type="ECO:0000256" key="6">
    <source>
        <dbReference type="ARBA" id="ARBA00022792"/>
    </source>
</evidence>
<keyword evidence="5" id="KW-0677">Repeat</keyword>
<dbReference type="SUPFAM" id="SSF103506">
    <property type="entry name" value="Mitochondrial carrier"/>
    <property type="match status" value="1"/>
</dbReference>
<evidence type="ECO:0000256" key="10">
    <source>
        <dbReference type="PROSITE-ProRule" id="PRU00282"/>
    </source>
</evidence>
<proteinExistence type="inferred from homology"/>
<dbReference type="EMBL" id="JAIPUX010000521">
    <property type="protein sequence ID" value="KAH0627441.1"/>
    <property type="molecule type" value="Genomic_DNA"/>
</dbReference>
<dbReference type="PANTHER" id="PTHR45678">
    <property type="entry name" value="MITOCHONDRIAL 2-OXODICARBOXYLATE CARRIER 1-RELATED"/>
    <property type="match status" value="1"/>
</dbReference>
<evidence type="ECO:0000256" key="11">
    <source>
        <dbReference type="RuleBase" id="RU000488"/>
    </source>
</evidence>
<evidence type="ECO:0000313" key="13">
    <source>
        <dbReference type="Proteomes" id="UP000826234"/>
    </source>
</evidence>
<feature type="repeat" description="Solcar" evidence="10">
    <location>
        <begin position="407"/>
        <end position="495"/>
    </location>
</feature>
<evidence type="ECO:0000256" key="5">
    <source>
        <dbReference type="ARBA" id="ARBA00022737"/>
    </source>
</evidence>
<dbReference type="InterPro" id="IPR023395">
    <property type="entry name" value="MCP_dom_sf"/>
</dbReference>
<evidence type="ECO:0000256" key="7">
    <source>
        <dbReference type="ARBA" id="ARBA00022989"/>
    </source>
</evidence>
<feature type="repeat" description="Solcar" evidence="10">
    <location>
        <begin position="319"/>
        <end position="399"/>
    </location>
</feature>
<evidence type="ECO:0000313" key="12">
    <source>
        <dbReference type="EMBL" id="KAH0627441.1"/>
    </source>
</evidence>
<evidence type="ECO:0000256" key="4">
    <source>
        <dbReference type="ARBA" id="ARBA00022692"/>
    </source>
</evidence>
<dbReference type="InterPro" id="IPR018108">
    <property type="entry name" value="MCP_transmembrane"/>
</dbReference>
<evidence type="ECO:0000256" key="1">
    <source>
        <dbReference type="ARBA" id="ARBA00004448"/>
    </source>
</evidence>
<keyword evidence="4 10" id="KW-0812">Transmembrane</keyword>
<dbReference type="PANTHER" id="PTHR45678:SF12">
    <property type="entry name" value="ELECTROGENIC ASPARTATE_GLUTAMATE ANTIPORTER SLC25A13, MITOCHONDRIAL"/>
    <property type="match status" value="1"/>
</dbReference>
<keyword evidence="13" id="KW-1185">Reference proteome</keyword>
<evidence type="ECO:0000256" key="8">
    <source>
        <dbReference type="ARBA" id="ARBA00023128"/>
    </source>
</evidence>
<keyword evidence="7" id="KW-1133">Transmembrane helix</keyword>
<evidence type="ECO:0008006" key="14">
    <source>
        <dbReference type="Google" id="ProtNLM"/>
    </source>
</evidence>
<dbReference type="Gene3D" id="1.10.238.10">
    <property type="entry name" value="EF-hand"/>
    <property type="match status" value="1"/>
</dbReference>
<reference evidence="12 13" key="1">
    <citation type="journal article" date="2022" name="Gigascience">
        <title>A chromosome-level genome assembly and annotation of the desert horned lizard, Phrynosoma platyrhinos, provides insight into chromosomal rearrangements among reptiles.</title>
        <authorList>
            <person name="Koochekian N."/>
            <person name="Ascanio A."/>
            <person name="Farleigh K."/>
            <person name="Card D.C."/>
            <person name="Schield D.R."/>
            <person name="Castoe T.A."/>
            <person name="Jezkova T."/>
        </authorList>
    </citation>
    <scope>NUCLEOTIDE SEQUENCE [LARGE SCALE GENOMIC DNA]</scope>
    <source>
        <strain evidence="12">NK-2021</strain>
    </source>
</reference>
<feature type="non-terminal residue" evidence="12">
    <location>
        <position position="1"/>
    </location>
</feature>
<protein>
    <recommendedName>
        <fullName evidence="14">Calcium-binding mitochondrial carrier protein Aralar2</fullName>
    </recommendedName>
</protein>
<keyword evidence="9 10" id="KW-0472">Membrane</keyword>
<dbReference type="PRINTS" id="PR00926">
    <property type="entry name" value="MITOCARRIER"/>
</dbReference>
<keyword evidence="3 11" id="KW-0813">Transport</keyword>
<dbReference type="PROSITE" id="PS50920">
    <property type="entry name" value="SOLCAR"/>
    <property type="match status" value="3"/>
</dbReference>
<name>A0ABQ7TDF7_PHRPL</name>
<dbReference type="InterPro" id="IPR002067">
    <property type="entry name" value="MCP"/>
</dbReference>
<dbReference type="InterPro" id="IPR051028">
    <property type="entry name" value="Mito_Solute_Carrier"/>
</dbReference>
<comment type="subcellular location">
    <subcellularLocation>
        <location evidence="1">Mitochondrion inner membrane</location>
        <topology evidence="1">Multi-pass membrane protein</topology>
    </subcellularLocation>
</comment>
<evidence type="ECO:0000256" key="9">
    <source>
        <dbReference type="ARBA" id="ARBA00023136"/>
    </source>
</evidence>
<comment type="similarity">
    <text evidence="2 11">Belongs to the mitochondrial carrier (TC 2.A.29) family.</text>
</comment>
<dbReference type="Pfam" id="PF00153">
    <property type="entry name" value="Mito_carr"/>
    <property type="match status" value="3"/>
</dbReference>
<dbReference type="Gene3D" id="1.50.40.10">
    <property type="entry name" value="Mitochondrial carrier domain"/>
    <property type="match status" value="1"/>
</dbReference>
<sequence length="562" mass="62068">CLKKKEEIEDVKQVFGQTTIHQHIPFNWNSEFVELHFGKDRKRRLTYAEFTQFLLEIQLEHAKQAFIQRDNTQAGRVTAIDFRDIMVTIRPHMLTPFVEECLVAAAGGTTSHQVSFSYFNGFNTLLNNMELIRKIYSTLAGHRKDVEVTKEEFVLAAQKFGQVTPMEVDILFQLADLYEPRGRMTMADIERIAPLEEGTLPYNLAEAQRQQAPGDVSRPVLIQIAESAYRFALGSVAGAVGATAVYPIDLVKTRMQNQRSTGSFVGELMYKNSFDCFKKVLRYEGFFGLYRGLLPQLLGVNDFVRDKFMLKDGSVPLAAEILAGGCAGGSQVIFTNPLEIVKIRLQVAGEITTGPRVSALTVLRDLGFFGLYKGAKACFLRDIPFSAIYFPCYAHMKSAFASEDGRVGPGSLLLAGAIAGMPAASLVTPADVIKTRLQVAARAGQTTYSGVIDCFGKILREEGPRAFWKGAAARVFRSSPQFGVTLVTYELLQRWFYIDFGGVRPAGSEPVLKSRITLPAPNPDHVGGYKLAVATFAGIENKFGLYLPRFRSTPSGSQAASI</sequence>